<feature type="region of interest" description="Disordered" evidence="1">
    <location>
        <begin position="353"/>
        <end position="401"/>
    </location>
</feature>
<protein>
    <submittedName>
        <fullName evidence="3">Uncharacterized protein</fullName>
    </submittedName>
</protein>
<feature type="transmembrane region" description="Helical" evidence="2">
    <location>
        <begin position="224"/>
        <end position="244"/>
    </location>
</feature>
<feature type="transmembrane region" description="Helical" evidence="2">
    <location>
        <begin position="177"/>
        <end position="203"/>
    </location>
</feature>
<keyword evidence="4" id="KW-1185">Reference proteome</keyword>
<evidence type="ECO:0000313" key="3">
    <source>
        <dbReference type="EMBL" id="THH02935.1"/>
    </source>
</evidence>
<evidence type="ECO:0000256" key="1">
    <source>
        <dbReference type="SAM" id="MobiDB-lite"/>
    </source>
</evidence>
<dbReference type="Proteomes" id="UP000308199">
    <property type="component" value="Unassembled WGS sequence"/>
</dbReference>
<keyword evidence="2" id="KW-0472">Membrane</keyword>
<organism evidence="3 4">
    <name type="scientific">Phellinidium pouzarii</name>
    <dbReference type="NCBI Taxonomy" id="167371"/>
    <lineage>
        <taxon>Eukaryota</taxon>
        <taxon>Fungi</taxon>
        <taxon>Dikarya</taxon>
        <taxon>Basidiomycota</taxon>
        <taxon>Agaricomycotina</taxon>
        <taxon>Agaricomycetes</taxon>
        <taxon>Hymenochaetales</taxon>
        <taxon>Hymenochaetaceae</taxon>
        <taxon>Phellinidium</taxon>
    </lineage>
</organism>
<evidence type="ECO:0000256" key="2">
    <source>
        <dbReference type="SAM" id="Phobius"/>
    </source>
</evidence>
<gene>
    <name evidence="3" type="ORF">EW145_g6679</name>
</gene>
<name>A0A4S4KW31_9AGAM</name>
<dbReference type="OrthoDB" id="972532at2759"/>
<sequence length="497" mass="55947">MLEVLQIVNLPELRRGVGFSILSERYVLSEYIDRLPTVLRDLEMALSDLEKFLLDFVSVFHSVNLGHALRSFIGTLRKQYKDIEAIENKPYLSPEEGQKIRYDLDLLFSDLDSHFETCAVELSDFRRKGTPVIRSAQQNQSDKYLALTTIATFFSAVTSSILQIAFQESSDSTPLTIAVYTFLFSSLIFSTAAAVQSLLAMAWQKSFIRLPENVLVFSFVNKTPLLSLIIAGAFFAIGLCLFVFSAQKSLVTSAITVIFALLHGLGLISTSIWFVYEQWKFRRQSGPIGRKLTQNSVTMTLLVWFLRIRKSYTLPSVRLDRPHLKIMRERALQQSTEEQNADGKAKEDAFASGEIIDIEVEPPTDTESLSVDLEDDIRDVGDDDNDLDGSEGASGEDPPEQTVLGMNIVEEPTSISSDDIQSDLHNLARGRGPLLPTVDMDFLNSPTAALPLSETAGLDVRRATWEQDLHRDSISYMEMYNRANPTRRRRYPPFDQT</sequence>
<reference evidence="3 4" key="1">
    <citation type="submission" date="2019-02" db="EMBL/GenBank/DDBJ databases">
        <title>Genome sequencing of the rare red list fungi Phellinidium pouzarii.</title>
        <authorList>
            <person name="Buettner E."/>
            <person name="Kellner H."/>
        </authorList>
    </citation>
    <scope>NUCLEOTIDE SEQUENCE [LARGE SCALE GENOMIC DNA]</scope>
    <source>
        <strain evidence="3 4">DSM 108285</strain>
    </source>
</reference>
<dbReference type="EMBL" id="SGPK01000534">
    <property type="protein sequence ID" value="THH02935.1"/>
    <property type="molecule type" value="Genomic_DNA"/>
</dbReference>
<comment type="caution">
    <text evidence="3">The sequence shown here is derived from an EMBL/GenBank/DDBJ whole genome shotgun (WGS) entry which is preliminary data.</text>
</comment>
<dbReference type="AlphaFoldDB" id="A0A4S4KW31"/>
<feature type="transmembrane region" description="Helical" evidence="2">
    <location>
        <begin position="250"/>
        <end position="276"/>
    </location>
</feature>
<accession>A0A4S4KW31</accession>
<keyword evidence="2" id="KW-0812">Transmembrane</keyword>
<feature type="compositionally biased region" description="Acidic residues" evidence="1">
    <location>
        <begin position="372"/>
        <end position="389"/>
    </location>
</feature>
<proteinExistence type="predicted"/>
<evidence type="ECO:0000313" key="4">
    <source>
        <dbReference type="Proteomes" id="UP000308199"/>
    </source>
</evidence>
<keyword evidence="2" id="KW-1133">Transmembrane helix</keyword>
<feature type="transmembrane region" description="Helical" evidence="2">
    <location>
        <begin position="144"/>
        <end position="165"/>
    </location>
</feature>